<sequence length="422" mass="46147">MSIMQSISAPATENEATLPSSSTPSDLLFDVQKIIGCLYLMISVLILSSSVVLQAFALGDFPAPMSLSAMTSLVGGFMTAVVQVFEGEELKTGLQLVSFGDLIGFSILAGGVSGISLSFNGWALKKRGPVFVSMFSPIGTVCSVIFSVFNLGNTINIGSIAGMFLMFSGLYIVLWAKGKEGYADGDFIDSAPYDKRAIAQRYQMERYKCKLCTRTLASSRALGGHMKAHFATLRLPPPPSEDERSKRNPKLTFGQNSEQKKLKQSFLDSHSPPTETEPEPEPEQVNSISDTSPEEEEVAITLMLLSRDKWNKNSEVERSMEEIKHKKVSGKQKCDKCGNNFKSSRALESHRNICLQNEANPVATTSSVHKCMICFKVFGSGQALGGHKRSHFYPPLKKKLSFFDLNLPPSPEENDPSVLSDA</sequence>
<evidence type="ECO:0000259" key="6">
    <source>
        <dbReference type="PROSITE" id="PS50157"/>
    </source>
</evidence>
<evidence type="ECO:0000256" key="2">
    <source>
        <dbReference type="ARBA" id="ARBA00007635"/>
    </source>
</evidence>
<keyword evidence="3" id="KW-0862">Zinc</keyword>
<dbReference type="InterPro" id="IPR000620">
    <property type="entry name" value="EamA_dom"/>
</dbReference>
<dbReference type="GO" id="GO:0008270">
    <property type="term" value="F:zinc ion binding"/>
    <property type="evidence" value="ECO:0007669"/>
    <property type="project" value="UniProtKB-KW"/>
</dbReference>
<feature type="region of interest" description="Disordered" evidence="4">
    <location>
        <begin position="231"/>
        <end position="293"/>
    </location>
</feature>
<dbReference type="GO" id="GO:0006355">
    <property type="term" value="P:regulation of DNA-templated transcription"/>
    <property type="evidence" value="ECO:0007669"/>
    <property type="project" value="InterPro"/>
</dbReference>
<feature type="transmembrane region" description="Helical" evidence="5">
    <location>
        <begin position="155"/>
        <end position="174"/>
    </location>
</feature>
<dbReference type="PROSITE" id="PS50157">
    <property type="entry name" value="ZINC_FINGER_C2H2_2"/>
    <property type="match status" value="3"/>
</dbReference>
<evidence type="ECO:0000256" key="3">
    <source>
        <dbReference type="PROSITE-ProRule" id="PRU00042"/>
    </source>
</evidence>
<dbReference type="SUPFAM" id="SSF103481">
    <property type="entry name" value="Multidrug resistance efflux transporter EmrE"/>
    <property type="match status" value="1"/>
</dbReference>
<feature type="transmembrane region" description="Helical" evidence="5">
    <location>
        <begin position="97"/>
        <end position="119"/>
    </location>
</feature>
<keyword evidence="5" id="KW-1133">Transmembrane helix</keyword>
<reference evidence="7 8" key="2">
    <citation type="journal article" date="2017" name="Front. Plant Sci.">
        <title>Gene Classification and Mining of Molecular Markers Useful in Red Clover (Trifolium pratense) Breeding.</title>
        <authorList>
            <person name="Istvanek J."/>
            <person name="Dluhosova J."/>
            <person name="Dluhos P."/>
            <person name="Patkova L."/>
            <person name="Nedelnik J."/>
            <person name="Repkova J."/>
        </authorList>
    </citation>
    <scope>NUCLEOTIDE SEQUENCE [LARGE SCALE GENOMIC DNA]</scope>
    <source>
        <strain evidence="8">cv. Tatra</strain>
        <tissue evidence="7">Young leaves</tissue>
    </source>
</reference>
<dbReference type="SMART" id="SM00355">
    <property type="entry name" value="ZnF_C2H2"/>
    <property type="match status" value="3"/>
</dbReference>
<feature type="transmembrane region" description="Helical" evidence="5">
    <location>
        <begin position="131"/>
        <end position="149"/>
    </location>
</feature>
<evidence type="ECO:0000313" key="8">
    <source>
        <dbReference type="Proteomes" id="UP000236291"/>
    </source>
</evidence>
<dbReference type="InterPro" id="IPR013087">
    <property type="entry name" value="Znf_C2H2_type"/>
</dbReference>
<dbReference type="InterPro" id="IPR044303">
    <property type="entry name" value="ZAT1/4/9"/>
</dbReference>
<keyword evidence="3" id="KW-0863">Zinc-finger</keyword>
<comment type="similarity">
    <text evidence="2">Belongs to the drug/metabolite transporter (DMT) superfamily. Plant drug/metabolite exporter (P-DME) (TC 2.A.7.4) family.</text>
</comment>
<dbReference type="Pfam" id="PF00892">
    <property type="entry name" value="EamA"/>
    <property type="match status" value="1"/>
</dbReference>
<feature type="transmembrane region" description="Helical" evidence="5">
    <location>
        <begin position="31"/>
        <end position="53"/>
    </location>
</feature>
<feature type="domain" description="C2H2-type" evidence="6">
    <location>
        <begin position="332"/>
        <end position="361"/>
    </location>
</feature>
<feature type="domain" description="C2H2-type" evidence="6">
    <location>
        <begin position="207"/>
        <end position="229"/>
    </location>
</feature>
<dbReference type="Pfam" id="PF13912">
    <property type="entry name" value="zf-C2H2_6"/>
    <property type="match status" value="2"/>
</dbReference>
<dbReference type="EMBL" id="ASHM01013278">
    <property type="protein sequence ID" value="PNX95255.1"/>
    <property type="molecule type" value="Genomic_DNA"/>
</dbReference>
<proteinExistence type="inferred from homology"/>
<keyword evidence="3" id="KW-0479">Metal-binding</keyword>
<dbReference type="PANTHER" id="PTHR46326:SF8">
    <property type="entry name" value="C2H2-LIKE ZINC FINGER PROTEIN"/>
    <property type="match status" value="1"/>
</dbReference>
<keyword evidence="5" id="KW-0472">Membrane</keyword>
<comment type="subcellular location">
    <subcellularLocation>
        <location evidence="1">Membrane</location>
        <topology evidence="1">Multi-pass membrane protein</topology>
    </subcellularLocation>
</comment>
<evidence type="ECO:0000313" key="7">
    <source>
        <dbReference type="EMBL" id="PNX95255.1"/>
    </source>
</evidence>
<dbReference type="GO" id="GO:0016020">
    <property type="term" value="C:membrane"/>
    <property type="evidence" value="ECO:0007669"/>
    <property type="project" value="InterPro"/>
</dbReference>
<dbReference type="SUPFAM" id="SSF57667">
    <property type="entry name" value="beta-beta-alpha zinc fingers"/>
    <property type="match status" value="1"/>
</dbReference>
<feature type="transmembrane region" description="Helical" evidence="5">
    <location>
        <begin position="65"/>
        <end position="85"/>
    </location>
</feature>
<organism evidence="7 8">
    <name type="scientific">Trifolium pratense</name>
    <name type="common">Red clover</name>
    <dbReference type="NCBI Taxonomy" id="57577"/>
    <lineage>
        <taxon>Eukaryota</taxon>
        <taxon>Viridiplantae</taxon>
        <taxon>Streptophyta</taxon>
        <taxon>Embryophyta</taxon>
        <taxon>Tracheophyta</taxon>
        <taxon>Spermatophyta</taxon>
        <taxon>Magnoliopsida</taxon>
        <taxon>eudicotyledons</taxon>
        <taxon>Gunneridae</taxon>
        <taxon>Pentapetalae</taxon>
        <taxon>rosids</taxon>
        <taxon>fabids</taxon>
        <taxon>Fabales</taxon>
        <taxon>Fabaceae</taxon>
        <taxon>Papilionoideae</taxon>
        <taxon>50 kb inversion clade</taxon>
        <taxon>NPAAA clade</taxon>
        <taxon>Hologalegina</taxon>
        <taxon>IRL clade</taxon>
        <taxon>Trifolieae</taxon>
        <taxon>Trifolium</taxon>
    </lineage>
</organism>
<feature type="region of interest" description="Disordered" evidence="4">
    <location>
        <begin position="1"/>
        <end position="22"/>
    </location>
</feature>
<dbReference type="Gene3D" id="3.30.160.60">
    <property type="entry name" value="Classic Zinc Finger"/>
    <property type="match status" value="1"/>
</dbReference>
<reference evidence="7 8" key="1">
    <citation type="journal article" date="2014" name="Am. J. Bot.">
        <title>Genome assembly and annotation for red clover (Trifolium pratense; Fabaceae).</title>
        <authorList>
            <person name="Istvanek J."/>
            <person name="Jaros M."/>
            <person name="Krenek A."/>
            <person name="Repkova J."/>
        </authorList>
    </citation>
    <scope>NUCLEOTIDE SEQUENCE [LARGE SCALE GENOMIC DNA]</scope>
    <source>
        <strain evidence="8">cv. Tatra</strain>
        <tissue evidence="7">Young leaves</tissue>
    </source>
</reference>
<feature type="compositionally biased region" description="Polar residues" evidence="4">
    <location>
        <begin position="1"/>
        <end position="15"/>
    </location>
</feature>
<dbReference type="InterPro" id="IPR036236">
    <property type="entry name" value="Znf_C2H2_sf"/>
</dbReference>
<evidence type="ECO:0000256" key="1">
    <source>
        <dbReference type="ARBA" id="ARBA00004141"/>
    </source>
</evidence>
<dbReference type="InterPro" id="IPR037185">
    <property type="entry name" value="EmrE-like"/>
</dbReference>
<dbReference type="AlphaFoldDB" id="A0A2K3MWT6"/>
<comment type="caution">
    <text evidence="7">The sequence shown here is derived from an EMBL/GenBank/DDBJ whole genome shotgun (WGS) entry which is preliminary data.</text>
</comment>
<dbReference type="Proteomes" id="UP000236291">
    <property type="component" value="Unassembled WGS sequence"/>
</dbReference>
<feature type="domain" description="C2H2-type" evidence="6">
    <location>
        <begin position="369"/>
        <end position="391"/>
    </location>
</feature>
<evidence type="ECO:0000256" key="5">
    <source>
        <dbReference type="SAM" id="Phobius"/>
    </source>
</evidence>
<protein>
    <submittedName>
        <fullName evidence="7">Auxin-induced protein 5ng4-like</fullName>
    </submittedName>
</protein>
<gene>
    <name evidence="7" type="ORF">L195_g018443</name>
</gene>
<dbReference type="PANTHER" id="PTHR46326">
    <property type="entry name" value="ZINC FINGER PROTEIN ZAT1-RELATED"/>
    <property type="match status" value="1"/>
</dbReference>
<dbReference type="PROSITE" id="PS00028">
    <property type="entry name" value="ZINC_FINGER_C2H2_1"/>
    <property type="match status" value="2"/>
</dbReference>
<evidence type="ECO:0000256" key="4">
    <source>
        <dbReference type="SAM" id="MobiDB-lite"/>
    </source>
</evidence>
<accession>A0A2K3MWT6</accession>
<name>A0A2K3MWT6_TRIPR</name>
<keyword evidence="5" id="KW-0812">Transmembrane</keyword>
<dbReference type="STRING" id="57577.A0A2K3MWT6"/>